<evidence type="ECO:0000256" key="10">
    <source>
        <dbReference type="ARBA" id="ARBA00023242"/>
    </source>
</evidence>
<sequence length="377" mass="43702">MEKWEYLEGHKDLYKDVMMENQPPLTSPDGSSNGNPPERCPSPHYSRDSNQEDHNYAQPYRGEELKGIKVEFKKEEEEILVRGNEQSMEDDSPLYTWDSIKEDHNYSRHSQGEEPKDIKVEIKKEEEEEMLVSGDQQSMEEGEMIMKIKLEESCLHMDTSGHNVQNTSEEHLIVSPDYKAEDNNIVQYFPGGNPVTPNIHPRPSQLGRSMDPSNPEESSDGSHTKIIGSHSTDTSIDPSNPKESSLSHEGVHTDESSLSCPMCGKHFTEYREFFRHKKSHMIKQHPYSCSECGKCFIQKGLFLEHQRSHTGERPYSCSECGKHFNRKASFLRHQRLHTECGKCFILNRDLRTQQRIHTDERSLFMFRVREIKIRISD</sequence>
<evidence type="ECO:0000256" key="1">
    <source>
        <dbReference type="ARBA" id="ARBA00004123"/>
    </source>
</evidence>
<proteinExistence type="inferred from homology"/>
<feature type="region of interest" description="Disordered" evidence="12">
    <location>
        <begin position="15"/>
        <end position="64"/>
    </location>
</feature>
<keyword evidence="10" id="KW-0539">Nucleus</keyword>
<dbReference type="PROSITE" id="PS00028">
    <property type="entry name" value="ZINC_FINGER_C2H2_1"/>
    <property type="match status" value="3"/>
</dbReference>
<feature type="compositionally biased region" description="Basic and acidic residues" evidence="12">
    <location>
        <begin position="245"/>
        <end position="255"/>
    </location>
</feature>
<feature type="compositionally biased region" description="Basic and acidic residues" evidence="12">
    <location>
        <begin position="45"/>
        <end position="64"/>
    </location>
</feature>
<comment type="subcellular location">
    <subcellularLocation>
        <location evidence="1">Nucleus</location>
    </subcellularLocation>
</comment>
<dbReference type="GO" id="GO:0008270">
    <property type="term" value="F:zinc ion binding"/>
    <property type="evidence" value="ECO:0007669"/>
    <property type="project" value="UniProtKB-KW"/>
</dbReference>
<dbReference type="Proteomes" id="UP000228934">
    <property type="component" value="Unassembled WGS sequence"/>
</dbReference>
<keyword evidence="15" id="KW-1185">Reference proteome</keyword>
<gene>
    <name evidence="14" type="ORF">AB205_0075080</name>
</gene>
<evidence type="ECO:0000313" key="15">
    <source>
        <dbReference type="Proteomes" id="UP000228934"/>
    </source>
</evidence>
<dbReference type="InterPro" id="IPR013087">
    <property type="entry name" value="Znf_C2H2_type"/>
</dbReference>
<keyword evidence="4" id="KW-0677">Repeat</keyword>
<keyword evidence="3" id="KW-0479">Metal-binding</keyword>
<evidence type="ECO:0000256" key="12">
    <source>
        <dbReference type="SAM" id="MobiDB-lite"/>
    </source>
</evidence>
<name>A0A2G9QEV8_AQUCT</name>
<evidence type="ECO:0000256" key="9">
    <source>
        <dbReference type="ARBA" id="ARBA00023163"/>
    </source>
</evidence>
<evidence type="ECO:0000256" key="8">
    <source>
        <dbReference type="ARBA" id="ARBA00023125"/>
    </source>
</evidence>
<evidence type="ECO:0000313" key="14">
    <source>
        <dbReference type="EMBL" id="PIO14142.1"/>
    </source>
</evidence>
<feature type="domain" description="C2H2-type" evidence="13">
    <location>
        <begin position="287"/>
        <end position="314"/>
    </location>
</feature>
<keyword evidence="8" id="KW-0238">DNA-binding</keyword>
<feature type="domain" description="C2H2-type" evidence="13">
    <location>
        <begin position="258"/>
        <end position="285"/>
    </location>
</feature>
<dbReference type="InterPro" id="IPR036236">
    <property type="entry name" value="Znf_C2H2_sf"/>
</dbReference>
<dbReference type="PANTHER" id="PTHR23226:SF377">
    <property type="entry name" value="ZINC FINGER AND SCAN DOMAIN-CONTAINING PROTEIN 20"/>
    <property type="match status" value="1"/>
</dbReference>
<dbReference type="FunFam" id="3.30.160.60:FF:000812">
    <property type="entry name" value="zinc finger protein 23 isoform X2"/>
    <property type="match status" value="1"/>
</dbReference>
<dbReference type="PROSITE" id="PS50157">
    <property type="entry name" value="ZINC_FINGER_C2H2_2"/>
    <property type="match status" value="4"/>
</dbReference>
<protein>
    <recommendedName>
        <fullName evidence="13">C2H2-type domain-containing protein</fullName>
    </recommendedName>
</protein>
<evidence type="ECO:0000256" key="11">
    <source>
        <dbReference type="PROSITE-ProRule" id="PRU00042"/>
    </source>
</evidence>
<feature type="domain" description="C2H2-type" evidence="13">
    <location>
        <begin position="315"/>
        <end position="338"/>
    </location>
</feature>
<feature type="domain" description="C2H2-type" evidence="13">
    <location>
        <begin position="339"/>
        <end position="362"/>
    </location>
</feature>
<keyword evidence="5 11" id="KW-0863">Zinc-finger</keyword>
<keyword evidence="6" id="KW-0862">Zinc</keyword>
<keyword evidence="7" id="KW-0805">Transcription regulation</keyword>
<evidence type="ECO:0000256" key="3">
    <source>
        <dbReference type="ARBA" id="ARBA00022723"/>
    </source>
</evidence>
<evidence type="ECO:0000256" key="7">
    <source>
        <dbReference type="ARBA" id="ARBA00023015"/>
    </source>
</evidence>
<dbReference type="GO" id="GO:0005634">
    <property type="term" value="C:nucleus"/>
    <property type="evidence" value="ECO:0007669"/>
    <property type="project" value="UniProtKB-SubCell"/>
</dbReference>
<evidence type="ECO:0000256" key="6">
    <source>
        <dbReference type="ARBA" id="ARBA00022833"/>
    </source>
</evidence>
<evidence type="ECO:0000256" key="4">
    <source>
        <dbReference type="ARBA" id="ARBA00022737"/>
    </source>
</evidence>
<evidence type="ECO:0000256" key="2">
    <source>
        <dbReference type="ARBA" id="ARBA00006991"/>
    </source>
</evidence>
<feature type="region of interest" description="Disordered" evidence="12">
    <location>
        <begin position="189"/>
        <end position="259"/>
    </location>
</feature>
<dbReference type="Gene3D" id="3.30.160.60">
    <property type="entry name" value="Classic Zinc Finger"/>
    <property type="match status" value="4"/>
</dbReference>
<evidence type="ECO:0000259" key="13">
    <source>
        <dbReference type="PROSITE" id="PS50157"/>
    </source>
</evidence>
<feature type="compositionally biased region" description="Polar residues" evidence="12">
    <location>
        <begin position="229"/>
        <end position="244"/>
    </location>
</feature>
<dbReference type="SMART" id="SM00355">
    <property type="entry name" value="ZnF_C2H2"/>
    <property type="match status" value="3"/>
</dbReference>
<dbReference type="OrthoDB" id="6077919at2759"/>
<evidence type="ECO:0000256" key="5">
    <source>
        <dbReference type="ARBA" id="ARBA00022771"/>
    </source>
</evidence>
<dbReference type="SUPFAM" id="SSF57667">
    <property type="entry name" value="beta-beta-alpha zinc fingers"/>
    <property type="match status" value="2"/>
</dbReference>
<accession>A0A2G9QEV8</accession>
<keyword evidence="9" id="KW-0804">Transcription</keyword>
<reference evidence="15" key="1">
    <citation type="journal article" date="2017" name="Nat. Commun.">
        <title>The North American bullfrog draft genome provides insight into hormonal regulation of long noncoding RNA.</title>
        <authorList>
            <person name="Hammond S.A."/>
            <person name="Warren R.L."/>
            <person name="Vandervalk B.P."/>
            <person name="Kucuk E."/>
            <person name="Khan H."/>
            <person name="Gibb E.A."/>
            <person name="Pandoh P."/>
            <person name="Kirk H."/>
            <person name="Zhao Y."/>
            <person name="Jones M."/>
            <person name="Mungall A.J."/>
            <person name="Coope R."/>
            <person name="Pleasance S."/>
            <person name="Moore R.A."/>
            <person name="Holt R.A."/>
            <person name="Round J.M."/>
            <person name="Ohora S."/>
            <person name="Walle B.V."/>
            <person name="Veldhoen N."/>
            <person name="Helbing C.C."/>
            <person name="Birol I."/>
        </authorList>
    </citation>
    <scope>NUCLEOTIDE SEQUENCE [LARGE SCALE GENOMIC DNA]</scope>
</reference>
<dbReference type="AlphaFoldDB" id="A0A2G9QEV8"/>
<dbReference type="GO" id="GO:0000981">
    <property type="term" value="F:DNA-binding transcription factor activity, RNA polymerase II-specific"/>
    <property type="evidence" value="ECO:0007669"/>
    <property type="project" value="TreeGrafter"/>
</dbReference>
<dbReference type="FunFam" id="3.30.160.60:FF:000295">
    <property type="entry name" value="zinc finger protein 19"/>
    <property type="match status" value="1"/>
</dbReference>
<comment type="similarity">
    <text evidence="2">Belongs to the krueppel C2H2-type zinc-finger protein family.</text>
</comment>
<dbReference type="EMBL" id="KZ059627">
    <property type="protein sequence ID" value="PIO14142.1"/>
    <property type="molecule type" value="Genomic_DNA"/>
</dbReference>
<organism evidence="14 15">
    <name type="scientific">Aquarana catesbeiana</name>
    <name type="common">American bullfrog</name>
    <name type="synonym">Rana catesbeiana</name>
    <dbReference type="NCBI Taxonomy" id="8400"/>
    <lineage>
        <taxon>Eukaryota</taxon>
        <taxon>Metazoa</taxon>
        <taxon>Chordata</taxon>
        <taxon>Craniata</taxon>
        <taxon>Vertebrata</taxon>
        <taxon>Euteleostomi</taxon>
        <taxon>Amphibia</taxon>
        <taxon>Batrachia</taxon>
        <taxon>Anura</taxon>
        <taxon>Neobatrachia</taxon>
        <taxon>Ranoidea</taxon>
        <taxon>Ranidae</taxon>
        <taxon>Aquarana</taxon>
    </lineage>
</organism>
<dbReference type="GO" id="GO:0000978">
    <property type="term" value="F:RNA polymerase II cis-regulatory region sequence-specific DNA binding"/>
    <property type="evidence" value="ECO:0007669"/>
    <property type="project" value="TreeGrafter"/>
</dbReference>
<dbReference type="Pfam" id="PF00096">
    <property type="entry name" value="zf-C2H2"/>
    <property type="match status" value="3"/>
</dbReference>
<dbReference type="PANTHER" id="PTHR23226">
    <property type="entry name" value="ZINC FINGER AND SCAN DOMAIN-CONTAINING"/>
    <property type="match status" value="1"/>
</dbReference>